<keyword evidence="10" id="KW-1185">Reference proteome</keyword>
<evidence type="ECO:0000256" key="2">
    <source>
        <dbReference type="ARBA" id="ARBA00006275"/>
    </source>
</evidence>
<dbReference type="EMBL" id="LWBP01000009">
    <property type="protein sequence ID" value="OQP67819.1"/>
    <property type="molecule type" value="Genomic_DNA"/>
</dbReference>
<dbReference type="OrthoDB" id="625727at2"/>
<keyword evidence="3 6" id="KW-0732">Signal</keyword>
<evidence type="ECO:0008006" key="11">
    <source>
        <dbReference type="Google" id="ProtNLM"/>
    </source>
</evidence>
<feature type="domain" description="RagB/SusD" evidence="7">
    <location>
        <begin position="348"/>
        <end position="484"/>
    </location>
</feature>
<dbReference type="InterPro" id="IPR033985">
    <property type="entry name" value="SusD-like_N"/>
</dbReference>
<evidence type="ECO:0000259" key="7">
    <source>
        <dbReference type="Pfam" id="PF07980"/>
    </source>
</evidence>
<dbReference type="Pfam" id="PF14322">
    <property type="entry name" value="SusD-like_3"/>
    <property type="match status" value="1"/>
</dbReference>
<dbReference type="STRING" id="550983.A4R26_32720"/>
<gene>
    <name evidence="9" type="ORF">A4R26_32720</name>
</gene>
<feature type="chain" id="PRO_5013161868" description="Carbohydrate-binding protein SusD" evidence="6">
    <location>
        <begin position="23"/>
        <end position="487"/>
    </location>
</feature>
<dbReference type="SUPFAM" id="SSF48452">
    <property type="entry name" value="TPR-like"/>
    <property type="match status" value="1"/>
</dbReference>
<comment type="similarity">
    <text evidence="2">Belongs to the SusD family.</text>
</comment>
<dbReference type="Pfam" id="PF07980">
    <property type="entry name" value="SusD_RagB"/>
    <property type="match status" value="1"/>
</dbReference>
<feature type="domain" description="SusD-like N-terminal" evidence="8">
    <location>
        <begin position="105"/>
        <end position="240"/>
    </location>
</feature>
<evidence type="ECO:0000256" key="4">
    <source>
        <dbReference type="ARBA" id="ARBA00023136"/>
    </source>
</evidence>
<comment type="caution">
    <text evidence="9">The sequence shown here is derived from an EMBL/GenBank/DDBJ whole genome shotgun (WGS) entry which is preliminary data.</text>
</comment>
<evidence type="ECO:0000256" key="6">
    <source>
        <dbReference type="SAM" id="SignalP"/>
    </source>
</evidence>
<protein>
    <recommendedName>
        <fullName evidence="11">Carbohydrate-binding protein SusD</fullName>
    </recommendedName>
</protein>
<evidence type="ECO:0000313" key="9">
    <source>
        <dbReference type="EMBL" id="OQP67819.1"/>
    </source>
</evidence>
<evidence type="ECO:0000259" key="8">
    <source>
        <dbReference type="Pfam" id="PF14322"/>
    </source>
</evidence>
<sequence>MLSVFTWRFLKPGMLFVFFAAAGCEKFVEPDAPATSVNEENVYKSDATAIAVLTGIYARMATNGLFTGSGGISFLSGLSADELTLAGVVTENRLIAYYRNELRTTPNENYGIDVWRDIFYYIFQSNAAIERVGNATTLSASVKQQLLGEARFMRAFFYFYLVNLVGEAPLVLTTEAAINAVLPRSPVPVVYQQIVADLKEAQQLLSENYLNKDLQIYAGTPERVRPTKWAATALLARTYLYLADYANAETEASKIIDNNPRFSLPALNNVFLKNSDEAIWQLQPVQAARNTEDAFTFTLPVTGPNATANPVYLSPQTLHAFEPGDGRRKGGNWIDSVIVSGTNYFYPAKYKATTASGAASEYLMVFRLAELYLVRAEARAQQNNIGDARDDLNTIRTRAGLPGTKANDKASLVTAVLNERQVEFFTEWGHRWLDLKRTGNVGAIMSVVTPLKANGRAWQSYQQWYPVLYNDILLNPRLSQNSGYQTP</sequence>
<dbReference type="Gene3D" id="1.25.40.390">
    <property type="match status" value="1"/>
</dbReference>
<evidence type="ECO:0000313" key="10">
    <source>
        <dbReference type="Proteomes" id="UP000192276"/>
    </source>
</evidence>
<proteinExistence type="inferred from homology"/>
<evidence type="ECO:0000256" key="3">
    <source>
        <dbReference type="ARBA" id="ARBA00022729"/>
    </source>
</evidence>
<dbReference type="InterPro" id="IPR012944">
    <property type="entry name" value="SusD_RagB_dom"/>
</dbReference>
<feature type="signal peptide" evidence="6">
    <location>
        <begin position="1"/>
        <end position="22"/>
    </location>
</feature>
<keyword evidence="4" id="KW-0472">Membrane</keyword>
<accession>A0A1V9GAX9</accession>
<dbReference type="Proteomes" id="UP000192276">
    <property type="component" value="Unassembled WGS sequence"/>
</dbReference>
<reference evidence="10" key="1">
    <citation type="submission" date="2016-04" db="EMBL/GenBank/DDBJ databases">
        <authorList>
            <person name="Chen L."/>
            <person name="Zhuang W."/>
            <person name="Wang G."/>
        </authorList>
    </citation>
    <scope>NUCLEOTIDE SEQUENCE [LARGE SCALE GENOMIC DNA]</scope>
    <source>
        <strain evidence="10">208</strain>
    </source>
</reference>
<dbReference type="GO" id="GO:0009279">
    <property type="term" value="C:cell outer membrane"/>
    <property type="evidence" value="ECO:0007669"/>
    <property type="project" value="UniProtKB-SubCell"/>
</dbReference>
<dbReference type="InterPro" id="IPR011990">
    <property type="entry name" value="TPR-like_helical_dom_sf"/>
</dbReference>
<organism evidence="9 10">
    <name type="scientific">Niastella populi</name>
    <dbReference type="NCBI Taxonomy" id="550983"/>
    <lineage>
        <taxon>Bacteria</taxon>
        <taxon>Pseudomonadati</taxon>
        <taxon>Bacteroidota</taxon>
        <taxon>Chitinophagia</taxon>
        <taxon>Chitinophagales</taxon>
        <taxon>Chitinophagaceae</taxon>
        <taxon>Niastella</taxon>
    </lineage>
</organism>
<evidence type="ECO:0000256" key="5">
    <source>
        <dbReference type="ARBA" id="ARBA00023237"/>
    </source>
</evidence>
<evidence type="ECO:0000256" key="1">
    <source>
        <dbReference type="ARBA" id="ARBA00004442"/>
    </source>
</evidence>
<name>A0A1V9GAX9_9BACT</name>
<keyword evidence="5" id="KW-0998">Cell outer membrane</keyword>
<dbReference type="CDD" id="cd08977">
    <property type="entry name" value="SusD"/>
    <property type="match status" value="1"/>
</dbReference>
<comment type="subcellular location">
    <subcellularLocation>
        <location evidence="1">Cell outer membrane</location>
    </subcellularLocation>
</comment>
<dbReference type="AlphaFoldDB" id="A0A1V9GAX9"/>